<dbReference type="PANTHER" id="PTHR43798">
    <property type="entry name" value="MONOACYLGLYCEROL LIPASE"/>
    <property type="match status" value="1"/>
</dbReference>
<sequence>MPTTVFCLHALGSSSEEFVGLRTRLAGTLDLAGIDLPGFGRSSAATGTTVEEMTQLVERAIGRSGATEWALIGHSMGGKVASIVAARTIDGSNGLFGLRAVVLLAASPLSPEPMDDERRSTMLGWAADGEIGPDEAEAFVDANTASRLPPEPHTQAVHDVQRAAPEAWTDWLVRGSREDWSTTYPPNPVPALVLAGAEDGDLGPDAQRALNLPHWPAGEFATVPGAAHLLPWEQPDRVADRIRDFWRRRIDHGPVVPEDTARLIASPRVSARTRGILAVRALPDAPDRAPRALNHEQLDTLRAVARVVVPQPGERPLDLALRVDDQLADGLGDGWRPDGLPADVDAYRAALDVLMAETAHGDDHLAAVLAAVDAGEYTPASGPLDAAQLQAWAEDAGVDLAKQWVAHPATMAEIDYDGFANGGDGLRKQGFQLLGAGQREAWEPAGAER</sequence>
<organism evidence="3 4">
    <name type="scientific">Curtobacterium flaccumfaciens</name>
    <dbReference type="NCBI Taxonomy" id="2035"/>
    <lineage>
        <taxon>Bacteria</taxon>
        <taxon>Bacillati</taxon>
        <taxon>Actinomycetota</taxon>
        <taxon>Actinomycetes</taxon>
        <taxon>Micrococcales</taxon>
        <taxon>Microbacteriaceae</taxon>
        <taxon>Curtobacterium</taxon>
    </lineage>
</organism>
<dbReference type="RefSeq" id="WP_133519734.1">
    <property type="nucleotide sequence ID" value="NZ_SNVW01000005.1"/>
</dbReference>
<dbReference type="InterPro" id="IPR050266">
    <property type="entry name" value="AB_hydrolase_sf"/>
</dbReference>
<feature type="domain" description="AB hydrolase-1" evidence="2">
    <location>
        <begin position="5"/>
        <end position="240"/>
    </location>
</feature>
<dbReference type="OrthoDB" id="63962at2"/>
<dbReference type="EMBL" id="SNVW01000005">
    <property type="protein sequence ID" value="TDN44301.1"/>
    <property type="molecule type" value="Genomic_DNA"/>
</dbReference>
<evidence type="ECO:0000313" key="3">
    <source>
        <dbReference type="EMBL" id="TDN44301.1"/>
    </source>
</evidence>
<dbReference type="Gene3D" id="3.40.50.1820">
    <property type="entry name" value="alpha/beta hydrolase"/>
    <property type="match status" value="1"/>
</dbReference>
<gene>
    <name evidence="3" type="ORF">EDF64_105133</name>
</gene>
<reference evidence="3 4" key="1">
    <citation type="submission" date="2019-03" db="EMBL/GenBank/DDBJ databases">
        <title>Genomic analyses of the natural microbiome of Caenorhabditis elegans.</title>
        <authorList>
            <person name="Samuel B."/>
        </authorList>
    </citation>
    <scope>NUCLEOTIDE SEQUENCE [LARGE SCALE GENOMIC DNA]</scope>
    <source>
        <strain evidence="3 4">JUb65</strain>
    </source>
</reference>
<dbReference type="GO" id="GO:0016020">
    <property type="term" value="C:membrane"/>
    <property type="evidence" value="ECO:0007669"/>
    <property type="project" value="TreeGrafter"/>
</dbReference>
<dbReference type="InterPro" id="IPR029058">
    <property type="entry name" value="AB_hydrolase_fold"/>
</dbReference>
<dbReference type="SUPFAM" id="SSF53474">
    <property type="entry name" value="alpha/beta-Hydrolases"/>
    <property type="match status" value="1"/>
</dbReference>
<proteinExistence type="predicted"/>
<dbReference type="AlphaFoldDB" id="A0A4R6DHW3"/>
<name>A0A4R6DHW3_9MICO</name>
<comment type="caution">
    <text evidence="3">The sequence shown here is derived from an EMBL/GenBank/DDBJ whole genome shotgun (WGS) entry which is preliminary data.</text>
</comment>
<dbReference type="Pfam" id="PF12697">
    <property type="entry name" value="Abhydrolase_6"/>
    <property type="match status" value="1"/>
</dbReference>
<dbReference type="Proteomes" id="UP000295764">
    <property type="component" value="Unassembled WGS sequence"/>
</dbReference>
<dbReference type="PANTHER" id="PTHR43798:SF31">
    <property type="entry name" value="AB HYDROLASE SUPERFAMILY PROTEIN YCLE"/>
    <property type="match status" value="1"/>
</dbReference>
<keyword evidence="1" id="KW-0378">Hydrolase</keyword>
<dbReference type="GO" id="GO:0016787">
    <property type="term" value="F:hydrolase activity"/>
    <property type="evidence" value="ECO:0007669"/>
    <property type="project" value="UniProtKB-KW"/>
</dbReference>
<evidence type="ECO:0000313" key="4">
    <source>
        <dbReference type="Proteomes" id="UP000295764"/>
    </source>
</evidence>
<protein>
    <submittedName>
        <fullName evidence="3">Pimeloyl-ACP methyl ester carboxylesterase</fullName>
    </submittedName>
</protein>
<evidence type="ECO:0000259" key="2">
    <source>
        <dbReference type="Pfam" id="PF12697"/>
    </source>
</evidence>
<accession>A0A4R6DHW3</accession>
<evidence type="ECO:0000256" key="1">
    <source>
        <dbReference type="ARBA" id="ARBA00022801"/>
    </source>
</evidence>
<dbReference type="InterPro" id="IPR000073">
    <property type="entry name" value="AB_hydrolase_1"/>
</dbReference>